<reference evidence="2" key="3">
    <citation type="submission" date="2015-04" db="UniProtKB">
        <authorList>
            <consortium name="EnsemblPlants"/>
        </authorList>
    </citation>
    <scope>IDENTIFICATION</scope>
    <source>
        <strain evidence="2">cv. Jemalong A17</strain>
    </source>
</reference>
<reference evidence="1 3" key="1">
    <citation type="journal article" date="2011" name="Nature">
        <title>The Medicago genome provides insight into the evolution of rhizobial symbioses.</title>
        <authorList>
            <person name="Young N.D."/>
            <person name="Debelle F."/>
            <person name="Oldroyd G.E."/>
            <person name="Geurts R."/>
            <person name="Cannon S.B."/>
            <person name="Udvardi M.K."/>
            <person name="Benedito V.A."/>
            <person name="Mayer K.F."/>
            <person name="Gouzy J."/>
            <person name="Schoof H."/>
            <person name="Van de Peer Y."/>
            <person name="Proost S."/>
            <person name="Cook D.R."/>
            <person name="Meyers B.C."/>
            <person name="Spannagl M."/>
            <person name="Cheung F."/>
            <person name="De Mita S."/>
            <person name="Krishnakumar V."/>
            <person name="Gundlach H."/>
            <person name="Zhou S."/>
            <person name="Mudge J."/>
            <person name="Bharti A.K."/>
            <person name="Murray J.D."/>
            <person name="Naoumkina M.A."/>
            <person name="Rosen B."/>
            <person name="Silverstein K.A."/>
            <person name="Tang H."/>
            <person name="Rombauts S."/>
            <person name="Zhao P.X."/>
            <person name="Zhou P."/>
            <person name="Barbe V."/>
            <person name="Bardou P."/>
            <person name="Bechner M."/>
            <person name="Bellec A."/>
            <person name="Berger A."/>
            <person name="Berges H."/>
            <person name="Bidwell S."/>
            <person name="Bisseling T."/>
            <person name="Choisne N."/>
            <person name="Couloux A."/>
            <person name="Denny R."/>
            <person name="Deshpande S."/>
            <person name="Dai X."/>
            <person name="Doyle J.J."/>
            <person name="Dudez A.M."/>
            <person name="Farmer A.D."/>
            <person name="Fouteau S."/>
            <person name="Franken C."/>
            <person name="Gibelin C."/>
            <person name="Gish J."/>
            <person name="Goldstein S."/>
            <person name="Gonzalez A.J."/>
            <person name="Green P.J."/>
            <person name="Hallab A."/>
            <person name="Hartog M."/>
            <person name="Hua A."/>
            <person name="Humphray S.J."/>
            <person name="Jeong D.H."/>
            <person name="Jing Y."/>
            <person name="Jocker A."/>
            <person name="Kenton S.M."/>
            <person name="Kim D.J."/>
            <person name="Klee K."/>
            <person name="Lai H."/>
            <person name="Lang C."/>
            <person name="Lin S."/>
            <person name="Macmil S.L."/>
            <person name="Magdelenat G."/>
            <person name="Matthews L."/>
            <person name="McCorrison J."/>
            <person name="Monaghan E.L."/>
            <person name="Mun J.H."/>
            <person name="Najar F.Z."/>
            <person name="Nicholson C."/>
            <person name="Noirot C."/>
            <person name="O'Bleness M."/>
            <person name="Paule C.R."/>
            <person name="Poulain J."/>
            <person name="Prion F."/>
            <person name="Qin B."/>
            <person name="Qu C."/>
            <person name="Retzel E.F."/>
            <person name="Riddle C."/>
            <person name="Sallet E."/>
            <person name="Samain S."/>
            <person name="Samson N."/>
            <person name="Sanders I."/>
            <person name="Saurat O."/>
            <person name="Scarpelli C."/>
            <person name="Schiex T."/>
            <person name="Segurens B."/>
            <person name="Severin A.J."/>
            <person name="Sherrier D.J."/>
            <person name="Shi R."/>
            <person name="Sims S."/>
            <person name="Singer S.R."/>
            <person name="Sinharoy S."/>
            <person name="Sterck L."/>
            <person name="Viollet A."/>
            <person name="Wang B.B."/>
            <person name="Wang K."/>
            <person name="Wang M."/>
            <person name="Wang X."/>
            <person name="Warfsmann J."/>
            <person name="Weissenbach J."/>
            <person name="White D.D."/>
            <person name="White J.D."/>
            <person name="Wiley G.B."/>
            <person name="Wincker P."/>
            <person name="Xing Y."/>
            <person name="Yang L."/>
            <person name="Yao Z."/>
            <person name="Ying F."/>
            <person name="Zhai J."/>
            <person name="Zhou L."/>
            <person name="Zuber A."/>
            <person name="Denarie J."/>
            <person name="Dixon R.A."/>
            <person name="May G.D."/>
            <person name="Schwartz D.C."/>
            <person name="Rogers J."/>
            <person name="Quetier F."/>
            <person name="Town C.D."/>
            <person name="Roe B.A."/>
        </authorList>
    </citation>
    <scope>NUCLEOTIDE SEQUENCE [LARGE SCALE GENOMIC DNA]</scope>
    <source>
        <strain evidence="1">A17</strain>
        <strain evidence="2 3">cv. Jemalong A17</strain>
    </source>
</reference>
<gene>
    <name evidence="1" type="ordered locus">MTR_7g103850</name>
</gene>
<sequence>MDNFFISHKLSRSQLTLLPCSLSLTYTRPATEHKILPEVEDAKGCVGNEVEGKTIREGVEAETESMVVEKVGKTASGRLSESATTRGEA</sequence>
<dbReference type="PaxDb" id="3880-AES81968"/>
<name>G7L501_MEDTR</name>
<evidence type="ECO:0000313" key="2">
    <source>
        <dbReference type="EnsemblPlants" id="AES81968"/>
    </source>
</evidence>
<dbReference type="AlphaFoldDB" id="G7L501"/>
<dbReference type="EnsemblPlants" id="AES81968">
    <property type="protein sequence ID" value="AES81968"/>
    <property type="gene ID" value="MTR_7g103850"/>
</dbReference>
<organism evidence="1 3">
    <name type="scientific">Medicago truncatula</name>
    <name type="common">Barrel medic</name>
    <name type="synonym">Medicago tribuloides</name>
    <dbReference type="NCBI Taxonomy" id="3880"/>
    <lineage>
        <taxon>Eukaryota</taxon>
        <taxon>Viridiplantae</taxon>
        <taxon>Streptophyta</taxon>
        <taxon>Embryophyta</taxon>
        <taxon>Tracheophyta</taxon>
        <taxon>Spermatophyta</taxon>
        <taxon>Magnoliopsida</taxon>
        <taxon>eudicotyledons</taxon>
        <taxon>Gunneridae</taxon>
        <taxon>Pentapetalae</taxon>
        <taxon>rosids</taxon>
        <taxon>fabids</taxon>
        <taxon>Fabales</taxon>
        <taxon>Fabaceae</taxon>
        <taxon>Papilionoideae</taxon>
        <taxon>50 kb inversion clade</taxon>
        <taxon>NPAAA clade</taxon>
        <taxon>Hologalegina</taxon>
        <taxon>IRL clade</taxon>
        <taxon>Trifolieae</taxon>
        <taxon>Medicago</taxon>
    </lineage>
</organism>
<protein>
    <submittedName>
        <fullName evidence="1 2">Uncharacterized protein</fullName>
    </submittedName>
</protein>
<evidence type="ECO:0000313" key="1">
    <source>
        <dbReference type="EMBL" id="AES81968.1"/>
    </source>
</evidence>
<reference evidence="1 3" key="2">
    <citation type="journal article" date="2014" name="BMC Genomics">
        <title>An improved genome release (version Mt4.0) for the model legume Medicago truncatula.</title>
        <authorList>
            <person name="Tang H."/>
            <person name="Krishnakumar V."/>
            <person name="Bidwell S."/>
            <person name="Rosen B."/>
            <person name="Chan A."/>
            <person name="Zhou S."/>
            <person name="Gentzbittel L."/>
            <person name="Childs K.L."/>
            <person name="Yandell M."/>
            <person name="Gundlach H."/>
            <person name="Mayer K.F."/>
            <person name="Schwartz D.C."/>
            <person name="Town C.D."/>
        </authorList>
    </citation>
    <scope>GENOME REANNOTATION</scope>
    <source>
        <strain evidence="2 3">cv. Jemalong A17</strain>
    </source>
</reference>
<proteinExistence type="predicted"/>
<dbReference type="Proteomes" id="UP000002051">
    <property type="component" value="Unassembled WGS sequence"/>
</dbReference>
<dbReference type="EMBL" id="CM001223">
    <property type="protein sequence ID" value="AES81968.1"/>
    <property type="molecule type" value="Genomic_DNA"/>
</dbReference>
<evidence type="ECO:0000313" key="3">
    <source>
        <dbReference type="Proteomes" id="UP000002051"/>
    </source>
</evidence>
<accession>G7L501</accession>
<dbReference type="HOGENOM" id="CLU_2458238_0_0_1"/>
<keyword evidence="3" id="KW-1185">Reference proteome</keyword>